<dbReference type="EMBL" id="LQPW01000148">
    <property type="protein sequence ID" value="ORW92804.1"/>
    <property type="molecule type" value="Genomic_DNA"/>
</dbReference>
<evidence type="ECO:0000256" key="5">
    <source>
        <dbReference type="ARBA" id="ARBA00023288"/>
    </source>
</evidence>
<name>A0A1X2DXK1_MYCSZ</name>
<keyword evidence="3" id="KW-0472">Membrane</keyword>
<keyword evidence="1" id="KW-1003">Cell membrane</keyword>
<reference evidence="7 8" key="1">
    <citation type="submission" date="2016-01" db="EMBL/GenBank/DDBJ databases">
        <title>The new phylogeny of the genus Mycobacterium.</title>
        <authorList>
            <person name="Tarcisio F."/>
            <person name="Conor M."/>
            <person name="Antonella G."/>
            <person name="Elisabetta G."/>
            <person name="Giulia F.S."/>
            <person name="Sara T."/>
            <person name="Anna F."/>
            <person name="Clotilde B."/>
            <person name="Roberto B."/>
            <person name="Veronica D.S."/>
            <person name="Fabio R."/>
            <person name="Monica P."/>
            <person name="Olivier J."/>
            <person name="Enrico T."/>
            <person name="Nicola S."/>
        </authorList>
    </citation>
    <scope>NUCLEOTIDE SEQUENCE [LARGE SCALE GENOMIC DNA]</scope>
    <source>
        <strain evidence="7 8">DSM 44166</strain>
    </source>
</reference>
<gene>
    <name evidence="7" type="ORF">AWC27_08240</name>
</gene>
<keyword evidence="4" id="KW-0564">Palmitate</keyword>
<sequence length="146" mass="14049">MAGCSSDKNSGPSSSSTSASSAATSSAPASSSTPAASGETKVIVGGQQQNVSGPVVCSTNEGRFSIAVGDMLTGVIVGLEQDASAVHTAGLGTVDGVVLSFTEGAPGNSATATKTGNAYKITGTATGVDNAGQQVSKTFEVDATCP</sequence>
<feature type="compositionally biased region" description="Polar residues" evidence="6">
    <location>
        <begin position="1"/>
        <end position="11"/>
    </location>
</feature>
<evidence type="ECO:0000256" key="1">
    <source>
        <dbReference type="ARBA" id="ARBA00022475"/>
    </source>
</evidence>
<proteinExistence type="predicted"/>
<dbReference type="GO" id="GO:0016020">
    <property type="term" value="C:membrane"/>
    <property type="evidence" value="ECO:0007669"/>
    <property type="project" value="InterPro"/>
</dbReference>
<accession>A0A1X2DXK1</accession>
<keyword evidence="5" id="KW-0449">Lipoprotein</keyword>
<feature type="region of interest" description="Disordered" evidence="6">
    <location>
        <begin position="1"/>
        <end position="45"/>
    </location>
</feature>
<evidence type="ECO:0000313" key="7">
    <source>
        <dbReference type="EMBL" id="ORW92804.1"/>
    </source>
</evidence>
<dbReference type="InterPro" id="IPR008691">
    <property type="entry name" value="LpqH"/>
</dbReference>
<evidence type="ECO:0000256" key="6">
    <source>
        <dbReference type="SAM" id="MobiDB-lite"/>
    </source>
</evidence>
<evidence type="ECO:0000256" key="4">
    <source>
        <dbReference type="ARBA" id="ARBA00023139"/>
    </source>
</evidence>
<dbReference type="Pfam" id="PF05481">
    <property type="entry name" value="Myco_19_kDa"/>
    <property type="match status" value="1"/>
</dbReference>
<evidence type="ECO:0000256" key="2">
    <source>
        <dbReference type="ARBA" id="ARBA00022729"/>
    </source>
</evidence>
<evidence type="ECO:0000256" key="3">
    <source>
        <dbReference type="ARBA" id="ARBA00023136"/>
    </source>
</evidence>
<evidence type="ECO:0008006" key="9">
    <source>
        <dbReference type="Google" id="ProtNLM"/>
    </source>
</evidence>
<dbReference type="Proteomes" id="UP000193317">
    <property type="component" value="Unassembled WGS sequence"/>
</dbReference>
<dbReference type="AlphaFoldDB" id="A0A1X2DXK1"/>
<comment type="caution">
    <text evidence="7">The sequence shown here is derived from an EMBL/GenBank/DDBJ whole genome shotgun (WGS) entry which is preliminary data.</text>
</comment>
<organism evidence="7 8">
    <name type="scientific">Mycobacterium szulgai</name>
    <dbReference type="NCBI Taxonomy" id="1787"/>
    <lineage>
        <taxon>Bacteria</taxon>
        <taxon>Bacillati</taxon>
        <taxon>Actinomycetota</taxon>
        <taxon>Actinomycetes</taxon>
        <taxon>Mycobacteriales</taxon>
        <taxon>Mycobacteriaceae</taxon>
        <taxon>Mycobacterium</taxon>
    </lineage>
</organism>
<feature type="compositionally biased region" description="Low complexity" evidence="6">
    <location>
        <begin position="12"/>
        <end position="37"/>
    </location>
</feature>
<protein>
    <recommendedName>
        <fullName evidence="9">Lipoprotein LpqH</fullName>
    </recommendedName>
</protein>
<evidence type="ECO:0000313" key="8">
    <source>
        <dbReference type="Proteomes" id="UP000193317"/>
    </source>
</evidence>
<keyword evidence="8" id="KW-1185">Reference proteome</keyword>
<keyword evidence="2" id="KW-0732">Signal</keyword>